<keyword evidence="1" id="KW-1133">Transmembrane helix</keyword>
<dbReference type="Gene3D" id="3.30.1490.20">
    <property type="entry name" value="ATP-grasp fold, A domain"/>
    <property type="match status" value="1"/>
</dbReference>
<gene>
    <name evidence="2" type="ORF">GCM10022210_03090</name>
</gene>
<keyword evidence="1" id="KW-0812">Transmembrane</keyword>
<dbReference type="Proteomes" id="UP001500742">
    <property type="component" value="Unassembled WGS sequence"/>
</dbReference>
<organism evidence="2 3">
    <name type="scientific">Mucilaginibacter dorajii</name>
    <dbReference type="NCBI Taxonomy" id="692994"/>
    <lineage>
        <taxon>Bacteria</taxon>
        <taxon>Pseudomonadati</taxon>
        <taxon>Bacteroidota</taxon>
        <taxon>Sphingobacteriia</taxon>
        <taxon>Sphingobacteriales</taxon>
        <taxon>Sphingobacteriaceae</taxon>
        <taxon>Mucilaginibacter</taxon>
    </lineage>
</organism>
<dbReference type="InterPro" id="IPR008551">
    <property type="entry name" value="TANGO2"/>
</dbReference>
<accession>A0ABP7P3F4</accession>
<dbReference type="Pfam" id="PF05742">
    <property type="entry name" value="TANGO2"/>
    <property type="match status" value="1"/>
</dbReference>
<evidence type="ECO:0000313" key="2">
    <source>
        <dbReference type="EMBL" id="GAA3959048.1"/>
    </source>
</evidence>
<proteinExistence type="predicted"/>
<dbReference type="EMBL" id="BAAAZC010000004">
    <property type="protein sequence ID" value="GAA3959048.1"/>
    <property type="molecule type" value="Genomic_DNA"/>
</dbReference>
<sequence length="596" mass="68983">MCTVTYIPKKEGFYLTSNRDESVNRGQAITPREYSNGKNTLLYPKDVDRNGSWIAAKNNGDLVVLLNGAFIKHTPQPGYKKSRGLVLMDIIKADNPYEFYSTLNLYGIEPFTVVLYSGNKLYECRWDGGRKHITPLDEKMAYIWSSVTLYDKMATAKRNSWFSDWNRGQCQKTADDILRFHHYGGSGDLKDGLVINREGKMKTMSITNIDVSEQNVTMTYHDLKDDKQYVSGLHIEKEITPVKPQFTLPRFLELRSFFIRLMNWEYWSFNTVYLPVMFYWFWLSFKSRSFFFFNAANPLIENGGFAMESKWLIYKLMPEKYNPETMFFTAGTDMELIKQAIEEHRFSFPMIAKPDIGGRGVLVKKVHNLDELSQYVKSIRVDFLLQAYIPYKNEVGIFYHRMPGESKGHISGIVGKEFLTVTGDGRSTIVELIINEPRYLLQLPVLKDTHADILHNILPTGEALTLVPYGNHARGAKFIDLSHLITDELTENIDKMCQQIPEFYFGRMDVMYNTWDELCAGQNLAIVELNGAGSEPTHIYDPKHSIFFAWKEIMRHWKLLSDISKQNRLNKGLKCMTYRQGITMLKNNTNYLKLVS</sequence>
<evidence type="ECO:0000256" key="1">
    <source>
        <dbReference type="SAM" id="Phobius"/>
    </source>
</evidence>
<evidence type="ECO:0000313" key="3">
    <source>
        <dbReference type="Proteomes" id="UP001500742"/>
    </source>
</evidence>
<dbReference type="RefSeq" id="WP_259090499.1">
    <property type="nucleotide sequence ID" value="NZ_BAAAZC010000004.1"/>
</dbReference>
<name>A0ABP7P3F4_9SPHI</name>
<keyword evidence="3" id="KW-1185">Reference proteome</keyword>
<reference evidence="3" key="1">
    <citation type="journal article" date="2019" name="Int. J. Syst. Evol. Microbiol.">
        <title>The Global Catalogue of Microorganisms (GCM) 10K type strain sequencing project: providing services to taxonomists for standard genome sequencing and annotation.</title>
        <authorList>
            <consortium name="The Broad Institute Genomics Platform"/>
            <consortium name="The Broad Institute Genome Sequencing Center for Infectious Disease"/>
            <person name="Wu L."/>
            <person name="Ma J."/>
        </authorList>
    </citation>
    <scope>NUCLEOTIDE SEQUENCE [LARGE SCALE GENOMIC DNA]</scope>
    <source>
        <strain evidence="3">JCM 16601</strain>
    </source>
</reference>
<keyword evidence="1" id="KW-0472">Membrane</keyword>
<protein>
    <recommendedName>
        <fullName evidence="4">Transport and Golgi organization protein 2</fullName>
    </recommendedName>
</protein>
<dbReference type="InterPro" id="IPR013815">
    <property type="entry name" value="ATP_grasp_subdomain_1"/>
</dbReference>
<evidence type="ECO:0008006" key="4">
    <source>
        <dbReference type="Google" id="ProtNLM"/>
    </source>
</evidence>
<comment type="caution">
    <text evidence="2">The sequence shown here is derived from an EMBL/GenBank/DDBJ whole genome shotgun (WGS) entry which is preliminary data.</text>
</comment>
<feature type="transmembrane region" description="Helical" evidence="1">
    <location>
        <begin position="264"/>
        <end position="282"/>
    </location>
</feature>
<dbReference type="SUPFAM" id="SSF56059">
    <property type="entry name" value="Glutathione synthetase ATP-binding domain-like"/>
    <property type="match status" value="1"/>
</dbReference>